<comment type="subcellular location">
    <subcellularLocation>
        <location evidence="1">Membrane</location>
        <topology evidence="1">Multi-pass membrane protein</topology>
    </subcellularLocation>
</comment>
<keyword evidence="4 7" id="KW-0812">Transmembrane</keyword>
<evidence type="ECO:0000256" key="2">
    <source>
        <dbReference type="ARBA" id="ARBA00007015"/>
    </source>
</evidence>
<dbReference type="SUPFAM" id="SSF103473">
    <property type="entry name" value="MFS general substrate transporter"/>
    <property type="match status" value="1"/>
</dbReference>
<evidence type="ECO:0000256" key="6">
    <source>
        <dbReference type="ARBA" id="ARBA00023136"/>
    </source>
</evidence>
<keyword evidence="3" id="KW-0813">Transport</keyword>
<dbReference type="GO" id="GO:0016020">
    <property type="term" value="C:membrane"/>
    <property type="evidence" value="ECO:0007669"/>
    <property type="project" value="UniProtKB-SubCell"/>
</dbReference>
<dbReference type="InterPro" id="IPR039309">
    <property type="entry name" value="BT1"/>
</dbReference>
<feature type="transmembrane region" description="Helical" evidence="7">
    <location>
        <begin position="397"/>
        <end position="421"/>
    </location>
</feature>
<feature type="transmembrane region" description="Helical" evidence="7">
    <location>
        <begin position="256"/>
        <end position="274"/>
    </location>
</feature>
<feature type="transmembrane region" description="Helical" evidence="7">
    <location>
        <begin position="314"/>
        <end position="335"/>
    </location>
</feature>
<evidence type="ECO:0000256" key="1">
    <source>
        <dbReference type="ARBA" id="ARBA00004141"/>
    </source>
</evidence>
<comment type="similarity">
    <text evidence="2">Belongs to the major facilitator superfamily. Folate-biopterin transporter (TC 2.A.71) family.</text>
</comment>
<proteinExistence type="inferred from homology"/>
<dbReference type="PANTHER" id="PTHR31585:SF5">
    <property type="entry name" value="RNA-BINDING S4 DOMAIN-CONTAINING PROTEIN"/>
    <property type="match status" value="1"/>
</dbReference>
<protein>
    <submittedName>
        <fullName evidence="8">Transmembrane protein</fullName>
    </submittedName>
</protein>
<keyword evidence="6 7" id="KW-0472">Membrane</keyword>
<feature type="transmembrane region" description="Helical" evidence="7">
    <location>
        <begin position="476"/>
        <end position="499"/>
    </location>
</feature>
<evidence type="ECO:0000313" key="8">
    <source>
        <dbReference type="EMBL" id="OQR89393.1"/>
    </source>
</evidence>
<comment type="caution">
    <text evidence="8">The sequence shown here is derived from an EMBL/GenBank/DDBJ whole genome shotgun (WGS) entry which is preliminary data.</text>
</comment>
<keyword evidence="5 7" id="KW-1133">Transmembrane helix</keyword>
<dbReference type="AlphaFoldDB" id="A0A1V9YUZ1"/>
<feature type="transmembrane region" description="Helical" evidence="7">
    <location>
        <begin position="120"/>
        <end position="139"/>
    </location>
</feature>
<keyword evidence="9" id="KW-1185">Reference proteome</keyword>
<dbReference type="Pfam" id="PF03092">
    <property type="entry name" value="BT1"/>
    <property type="match status" value="1"/>
</dbReference>
<accession>A0A1V9YUZ1</accession>
<evidence type="ECO:0000256" key="4">
    <source>
        <dbReference type="ARBA" id="ARBA00022692"/>
    </source>
</evidence>
<evidence type="ECO:0000256" key="5">
    <source>
        <dbReference type="ARBA" id="ARBA00022989"/>
    </source>
</evidence>
<feature type="transmembrane region" description="Helical" evidence="7">
    <location>
        <begin position="216"/>
        <end position="236"/>
    </location>
</feature>
<evidence type="ECO:0000313" key="9">
    <source>
        <dbReference type="Proteomes" id="UP000243579"/>
    </source>
</evidence>
<dbReference type="InterPro" id="IPR036259">
    <property type="entry name" value="MFS_trans_sf"/>
</dbReference>
<gene>
    <name evidence="8" type="ORF">ACHHYP_06313</name>
</gene>
<organism evidence="8 9">
    <name type="scientific">Achlya hypogyna</name>
    <name type="common">Oomycete</name>
    <name type="synonym">Protoachlya hypogyna</name>
    <dbReference type="NCBI Taxonomy" id="1202772"/>
    <lineage>
        <taxon>Eukaryota</taxon>
        <taxon>Sar</taxon>
        <taxon>Stramenopiles</taxon>
        <taxon>Oomycota</taxon>
        <taxon>Saprolegniomycetes</taxon>
        <taxon>Saprolegniales</taxon>
        <taxon>Achlyaceae</taxon>
        <taxon>Achlya</taxon>
    </lineage>
</organism>
<feature type="transmembrane region" description="Helical" evidence="7">
    <location>
        <begin position="511"/>
        <end position="532"/>
    </location>
</feature>
<dbReference type="EMBL" id="JNBR01000835">
    <property type="protein sequence ID" value="OQR89393.1"/>
    <property type="molecule type" value="Genomic_DNA"/>
</dbReference>
<evidence type="ECO:0000256" key="3">
    <source>
        <dbReference type="ARBA" id="ARBA00022448"/>
    </source>
</evidence>
<name>A0A1V9YUZ1_ACHHY</name>
<feature type="transmembrane region" description="Helical" evidence="7">
    <location>
        <begin position="371"/>
        <end position="391"/>
    </location>
</feature>
<feature type="transmembrane region" description="Helical" evidence="7">
    <location>
        <begin position="175"/>
        <end position="195"/>
    </location>
</feature>
<evidence type="ECO:0000256" key="7">
    <source>
        <dbReference type="SAM" id="Phobius"/>
    </source>
</evidence>
<dbReference type="OrthoDB" id="754047at2759"/>
<sequence length="541" mass="59098">MATTYSITTPTVVEDPSFDYHPDISISVIADDSDDTALAPGPVIHEKSPPAVALYLQSILVTFMQNILPPLKLYLFTAYLHGSTEHIAQLTALENVAWTARLLFAALSDALPVLGYRRKFWLSLGWFITLVSVAVMAFTPLQSPFCDPKIYSTCWNPKANTTQAAYDLTAPSRVAFYRAPTFFATLGVVMVAANVDGLMVEYAQREPLATRGQIQILTYSVTGSGGLLARFFNQFFLNGKRYGGNYDFSAGPNVAYYLSVAMALAGLAVVVFMVHDTKRALSKQESMDASPEHSNQWLAGLWSLVQNRAVYQLLAFRLLFNLFSTITGAPIVSWVTNLDMGWINITPRMLFVPATIQFGRFGLHWNWRRSLGTATAANLALMALATFLVVYDASRNAYVYSVLLVLTGIPVAVSNLVLGFVMVEMASVGYEAVVAGLWATIKDLNVPIAAQVRTHLMDAFPATLALKNDSVTQSHVGYTHVVAFGVQLVGLVWLVLLPAQKTPVAMLKQHGGARIGGACVVLGYVALLAFCLQQNIHSYVQ</sequence>
<dbReference type="PANTHER" id="PTHR31585">
    <property type="entry name" value="FOLATE-BIOPTERIN TRANSPORTER 1, CHLOROPLASTIC"/>
    <property type="match status" value="1"/>
</dbReference>
<dbReference type="Proteomes" id="UP000243579">
    <property type="component" value="Unassembled WGS sequence"/>
</dbReference>
<reference evidence="8 9" key="1">
    <citation type="journal article" date="2014" name="Genome Biol. Evol.">
        <title>The secreted proteins of Achlya hypogyna and Thraustotheca clavata identify the ancestral oomycete secretome and reveal gene acquisitions by horizontal gene transfer.</title>
        <authorList>
            <person name="Misner I."/>
            <person name="Blouin N."/>
            <person name="Leonard G."/>
            <person name="Richards T.A."/>
            <person name="Lane C.E."/>
        </authorList>
    </citation>
    <scope>NUCLEOTIDE SEQUENCE [LARGE SCALE GENOMIC DNA]</scope>
    <source>
        <strain evidence="8 9">ATCC 48635</strain>
    </source>
</reference>